<accession>A0A2T0FHV5</accession>
<feature type="transmembrane region" description="Helical" evidence="10">
    <location>
        <begin position="184"/>
        <end position="203"/>
    </location>
</feature>
<dbReference type="STRING" id="45607.A0A2T0FHV5"/>
<evidence type="ECO:0000256" key="9">
    <source>
        <dbReference type="ARBA" id="ARBA00023136"/>
    </source>
</evidence>
<evidence type="ECO:0000256" key="5">
    <source>
        <dbReference type="ARBA" id="ARBA00022946"/>
    </source>
</evidence>
<dbReference type="Gene3D" id="1.20.5.340">
    <property type="match status" value="1"/>
</dbReference>
<evidence type="ECO:0000313" key="12">
    <source>
        <dbReference type="Proteomes" id="UP000238350"/>
    </source>
</evidence>
<dbReference type="RefSeq" id="XP_024664515.1">
    <property type="nucleotide sequence ID" value="XM_024808747.1"/>
</dbReference>
<keyword evidence="6 10" id="KW-1133">Transmembrane helix</keyword>
<dbReference type="Pfam" id="PF07798">
    <property type="entry name" value="CCDC90-like"/>
    <property type="match status" value="1"/>
</dbReference>
<sequence length="207" mass="23711">MIRRVLQAAPKRTVGLRLQFSSRAAVRDQYHFDTRKFAIKLEREGFTPSQADAILKSLANVLSDTISNVNNNMVSKEEFSRRVYQQKVDFTKLKSELQNLDKGDFARISDEHERLVTDVEKTKQQFKETVAKARANVRLDLNLEKGRVREESAGQELKIQEISARIDEELSNFKTQIEGTKLQVLQWLIGVCTGTLALVLAYIRLLT</sequence>
<keyword evidence="8" id="KW-0496">Mitochondrion</keyword>
<keyword evidence="7" id="KW-0175">Coiled coil</keyword>
<dbReference type="GO" id="GO:0033617">
    <property type="term" value="P:mitochondrial respiratory chain complex IV assembly"/>
    <property type="evidence" value="ECO:0007669"/>
    <property type="project" value="TreeGrafter"/>
</dbReference>
<evidence type="ECO:0000256" key="8">
    <source>
        <dbReference type="ARBA" id="ARBA00023128"/>
    </source>
</evidence>
<proteinExistence type="inferred from homology"/>
<keyword evidence="12" id="KW-1185">Reference proteome</keyword>
<dbReference type="Proteomes" id="UP000238350">
    <property type="component" value="Unassembled WGS sequence"/>
</dbReference>
<name>A0A2T0FHV5_9ASCO</name>
<dbReference type="OrthoDB" id="889336at2759"/>
<evidence type="ECO:0000256" key="6">
    <source>
        <dbReference type="ARBA" id="ARBA00022989"/>
    </source>
</evidence>
<comment type="caution">
    <text evidence="11">The sequence shown here is derived from an EMBL/GenBank/DDBJ whole genome shotgun (WGS) entry which is preliminary data.</text>
</comment>
<dbReference type="EMBL" id="NDIQ01000021">
    <property type="protein sequence ID" value="PRT54570.1"/>
    <property type="molecule type" value="Genomic_DNA"/>
</dbReference>
<evidence type="ECO:0000256" key="3">
    <source>
        <dbReference type="ARBA" id="ARBA00007224"/>
    </source>
</evidence>
<evidence type="ECO:0000313" key="11">
    <source>
        <dbReference type="EMBL" id="PRT54570.1"/>
    </source>
</evidence>
<gene>
    <name evidence="11" type="ORF">B9G98_02190</name>
</gene>
<evidence type="ECO:0000256" key="7">
    <source>
        <dbReference type="ARBA" id="ARBA00023054"/>
    </source>
</evidence>
<keyword evidence="4 10" id="KW-0812">Transmembrane</keyword>
<comment type="subcellular location">
    <subcellularLocation>
        <location evidence="1">Membrane</location>
        <topology evidence="1">Single-pass membrane protein</topology>
    </subcellularLocation>
    <subcellularLocation>
        <location evidence="2">Mitochondrion</location>
    </subcellularLocation>
</comment>
<dbReference type="PANTHER" id="PTHR14360:SF1">
    <property type="entry name" value="PROTEIN FMP32, MITOCHONDRIAL"/>
    <property type="match status" value="1"/>
</dbReference>
<comment type="similarity">
    <text evidence="3">Belongs to the CCDC90 family.</text>
</comment>
<organism evidence="11 12">
    <name type="scientific">Wickerhamiella sorbophila</name>
    <dbReference type="NCBI Taxonomy" id="45607"/>
    <lineage>
        <taxon>Eukaryota</taxon>
        <taxon>Fungi</taxon>
        <taxon>Dikarya</taxon>
        <taxon>Ascomycota</taxon>
        <taxon>Saccharomycotina</taxon>
        <taxon>Dipodascomycetes</taxon>
        <taxon>Dipodascales</taxon>
        <taxon>Trichomonascaceae</taxon>
        <taxon>Wickerhamiella</taxon>
    </lineage>
</organism>
<evidence type="ECO:0000256" key="10">
    <source>
        <dbReference type="SAM" id="Phobius"/>
    </source>
</evidence>
<dbReference type="PANTHER" id="PTHR14360">
    <property type="entry name" value="PROTEIN FMP32, MITOCHONDRIAL"/>
    <property type="match status" value="1"/>
</dbReference>
<reference evidence="11 12" key="1">
    <citation type="submission" date="2017-04" db="EMBL/GenBank/DDBJ databases">
        <title>Genome sequencing of [Candida] sorbophila.</title>
        <authorList>
            <person name="Ahn J.O."/>
        </authorList>
    </citation>
    <scope>NUCLEOTIDE SEQUENCE [LARGE SCALE GENOMIC DNA]</scope>
    <source>
        <strain evidence="11 12">DS02</strain>
    </source>
</reference>
<dbReference type="AlphaFoldDB" id="A0A2T0FHV5"/>
<dbReference type="GO" id="GO:0005739">
    <property type="term" value="C:mitochondrion"/>
    <property type="evidence" value="ECO:0007669"/>
    <property type="project" value="UniProtKB-SubCell"/>
</dbReference>
<evidence type="ECO:0000256" key="1">
    <source>
        <dbReference type="ARBA" id="ARBA00004167"/>
    </source>
</evidence>
<protein>
    <submittedName>
        <fullName evidence="11">Protein FMP32, mitochondrial</fullName>
    </submittedName>
</protein>
<dbReference type="GeneID" id="36515938"/>
<keyword evidence="9 10" id="KW-0472">Membrane</keyword>
<dbReference type="FunFam" id="1.20.5.340:FF:000018">
    <property type="entry name" value="Mitochondrial protein FMP32"/>
    <property type="match status" value="1"/>
</dbReference>
<keyword evidence="5" id="KW-0809">Transit peptide</keyword>
<evidence type="ECO:0000256" key="2">
    <source>
        <dbReference type="ARBA" id="ARBA00004173"/>
    </source>
</evidence>
<evidence type="ECO:0000256" key="4">
    <source>
        <dbReference type="ARBA" id="ARBA00022692"/>
    </source>
</evidence>
<dbReference type="InterPro" id="IPR024461">
    <property type="entry name" value="CCDC90-like"/>
</dbReference>
<dbReference type="GO" id="GO:0016020">
    <property type="term" value="C:membrane"/>
    <property type="evidence" value="ECO:0007669"/>
    <property type="project" value="UniProtKB-SubCell"/>
</dbReference>